<keyword evidence="1" id="KW-1133">Transmembrane helix</keyword>
<feature type="chain" id="PRO_5042139657" evidence="2">
    <location>
        <begin position="21"/>
        <end position="205"/>
    </location>
</feature>
<evidence type="ECO:0000259" key="3">
    <source>
        <dbReference type="Pfam" id="PF07589"/>
    </source>
</evidence>
<keyword evidence="1" id="KW-0472">Membrane</keyword>
<evidence type="ECO:0000256" key="2">
    <source>
        <dbReference type="SAM" id="SignalP"/>
    </source>
</evidence>
<reference evidence="4" key="1">
    <citation type="submission" date="2023-01" db="EMBL/GenBank/DDBJ databases">
        <title>The genome sequence of Kordiimonadaceae bacterium 6D33.</title>
        <authorList>
            <person name="Liu Y."/>
        </authorList>
    </citation>
    <scope>NUCLEOTIDE SEQUENCE</scope>
    <source>
        <strain evidence="4">6D33</strain>
    </source>
</reference>
<feature type="transmembrane region" description="Helical" evidence="1">
    <location>
        <begin position="177"/>
        <end position="194"/>
    </location>
</feature>
<dbReference type="RefSeq" id="WP_289504559.1">
    <property type="nucleotide sequence ID" value="NZ_CP116805.1"/>
</dbReference>
<evidence type="ECO:0000313" key="4">
    <source>
        <dbReference type="EMBL" id="WCL54831.1"/>
    </source>
</evidence>
<gene>
    <name evidence="4" type="ORF">PH603_03540</name>
</gene>
<accession>A0AAE9XTY4</accession>
<feature type="domain" description="Ice-binding protein C-terminal" evidence="3">
    <location>
        <begin position="174"/>
        <end position="197"/>
    </location>
</feature>
<sequence>MKYLKNILAAAALTATAAFAAEAAVTFTATDGGVTYSIWEGPNDEPASNADWAAFLAETGYYQVAKYDVPDEENPGGFTGETFTITGTPGKSGTWSSSFGVNGFVIKGSNTFLFVDYGDLGAQTGDNWCTDGTCKSVFADGNIFMPQLLNNGGKNPGLSHLSLYVLSTVPVGGIPEPATWLMMIMGFGLVGVATRRRTHMARTIA</sequence>
<dbReference type="EMBL" id="CP116805">
    <property type="protein sequence ID" value="WCL54831.1"/>
    <property type="molecule type" value="Genomic_DNA"/>
</dbReference>
<name>A0AAE9XTY4_9PROT</name>
<keyword evidence="2" id="KW-0732">Signal</keyword>
<keyword evidence="5" id="KW-1185">Reference proteome</keyword>
<dbReference type="InterPro" id="IPR013424">
    <property type="entry name" value="Ice-binding_C"/>
</dbReference>
<protein>
    <submittedName>
        <fullName evidence="4">PEPxxWA-CTERM sorting domain-containing protein</fullName>
    </submittedName>
</protein>
<organism evidence="4 5">
    <name type="scientific">Gimibacter soli</name>
    <dbReference type="NCBI Taxonomy" id="3024400"/>
    <lineage>
        <taxon>Bacteria</taxon>
        <taxon>Pseudomonadati</taxon>
        <taxon>Pseudomonadota</taxon>
        <taxon>Alphaproteobacteria</taxon>
        <taxon>Kordiimonadales</taxon>
        <taxon>Temperatibacteraceae</taxon>
        <taxon>Gimibacter</taxon>
    </lineage>
</organism>
<proteinExistence type="predicted"/>
<keyword evidence="1" id="KW-0812">Transmembrane</keyword>
<feature type="signal peptide" evidence="2">
    <location>
        <begin position="1"/>
        <end position="20"/>
    </location>
</feature>
<dbReference type="KEGG" id="gso:PH603_03540"/>
<dbReference type="Proteomes" id="UP001217500">
    <property type="component" value="Chromosome"/>
</dbReference>
<dbReference type="NCBIfam" id="NF035944">
    <property type="entry name" value="PEPxxWA-CTERM"/>
    <property type="match status" value="1"/>
</dbReference>
<dbReference type="NCBIfam" id="TIGR02595">
    <property type="entry name" value="PEP_CTERM"/>
    <property type="match status" value="1"/>
</dbReference>
<evidence type="ECO:0000313" key="5">
    <source>
        <dbReference type="Proteomes" id="UP001217500"/>
    </source>
</evidence>
<dbReference type="Pfam" id="PF07589">
    <property type="entry name" value="PEP-CTERM"/>
    <property type="match status" value="1"/>
</dbReference>
<evidence type="ECO:0000256" key="1">
    <source>
        <dbReference type="SAM" id="Phobius"/>
    </source>
</evidence>
<dbReference type="AlphaFoldDB" id="A0AAE9XTY4"/>